<dbReference type="AlphaFoldDB" id="A0A2H3CAQ8"/>
<name>A0A2H3CAQ8_ARMGA</name>
<sequence>ATMLQRDQAAHPHAASPLFTPPVLTRRLGNARYVLGLDGAQISFWNCGDFFVFDLEEKRGNASPVEYEEGQSEAIEG</sequence>
<organism evidence="1 2">
    <name type="scientific">Armillaria gallica</name>
    <name type="common">Bulbous honey fungus</name>
    <name type="synonym">Armillaria bulbosa</name>
    <dbReference type="NCBI Taxonomy" id="47427"/>
    <lineage>
        <taxon>Eukaryota</taxon>
        <taxon>Fungi</taxon>
        <taxon>Dikarya</taxon>
        <taxon>Basidiomycota</taxon>
        <taxon>Agaricomycotina</taxon>
        <taxon>Agaricomycetes</taxon>
        <taxon>Agaricomycetidae</taxon>
        <taxon>Agaricales</taxon>
        <taxon>Marasmiineae</taxon>
        <taxon>Physalacriaceae</taxon>
        <taxon>Armillaria</taxon>
    </lineage>
</organism>
<dbReference type="Proteomes" id="UP000217790">
    <property type="component" value="Unassembled WGS sequence"/>
</dbReference>
<reference evidence="2" key="1">
    <citation type="journal article" date="2017" name="Nat. Ecol. Evol.">
        <title>Genome expansion and lineage-specific genetic innovations in the forest pathogenic fungi Armillaria.</title>
        <authorList>
            <person name="Sipos G."/>
            <person name="Prasanna A.N."/>
            <person name="Walter M.C."/>
            <person name="O'Connor E."/>
            <person name="Balint B."/>
            <person name="Krizsan K."/>
            <person name="Kiss B."/>
            <person name="Hess J."/>
            <person name="Varga T."/>
            <person name="Slot J."/>
            <person name="Riley R."/>
            <person name="Boka B."/>
            <person name="Rigling D."/>
            <person name="Barry K."/>
            <person name="Lee J."/>
            <person name="Mihaltcheva S."/>
            <person name="LaButti K."/>
            <person name="Lipzen A."/>
            <person name="Waldron R."/>
            <person name="Moloney N.M."/>
            <person name="Sperisen C."/>
            <person name="Kredics L."/>
            <person name="Vagvoelgyi C."/>
            <person name="Patrignani A."/>
            <person name="Fitzpatrick D."/>
            <person name="Nagy I."/>
            <person name="Doyle S."/>
            <person name="Anderson J.B."/>
            <person name="Grigoriev I.V."/>
            <person name="Gueldener U."/>
            <person name="Muensterkoetter M."/>
            <person name="Nagy L.G."/>
        </authorList>
    </citation>
    <scope>NUCLEOTIDE SEQUENCE [LARGE SCALE GENOMIC DNA]</scope>
    <source>
        <strain evidence="2">Ar21-2</strain>
    </source>
</reference>
<dbReference type="InParanoid" id="A0A2H3CAQ8"/>
<protein>
    <submittedName>
        <fullName evidence="1">Uncharacterized protein</fullName>
    </submittedName>
</protein>
<evidence type="ECO:0000313" key="1">
    <source>
        <dbReference type="EMBL" id="PBK80141.1"/>
    </source>
</evidence>
<accession>A0A2H3CAQ8</accession>
<evidence type="ECO:0000313" key="2">
    <source>
        <dbReference type="Proteomes" id="UP000217790"/>
    </source>
</evidence>
<gene>
    <name evidence="1" type="ORF">ARMGADRAFT_1021118</name>
</gene>
<dbReference type="EMBL" id="KZ293752">
    <property type="protein sequence ID" value="PBK80141.1"/>
    <property type="molecule type" value="Genomic_DNA"/>
</dbReference>
<keyword evidence="2" id="KW-1185">Reference proteome</keyword>
<feature type="non-terminal residue" evidence="1">
    <location>
        <position position="1"/>
    </location>
</feature>
<proteinExistence type="predicted"/>